<protein>
    <submittedName>
        <fullName evidence="1">Uncharacterized protein</fullName>
    </submittedName>
</protein>
<gene>
    <name evidence="1" type="ORF">EV421DRAFT_2022467</name>
</gene>
<keyword evidence="2" id="KW-1185">Reference proteome</keyword>
<dbReference type="AlphaFoldDB" id="A0AA39MHY0"/>
<sequence>MGSDIRLHVDLEKVMADARLSDFVKTHRPESMWYSNSWRRLNNAGTYSKPEVDFFNKVHQNPAFLAPMELVALLFSSVWVHLSCLINAIGAPREAPNTYLRANIKTDLRLDSFHFHLSDTHDICASENSEPPTIDQFRICLRTSAVVIRDLAFVLSDLPKASFIENPLVGVIQPYVLLAFEFVTYCWLFNADTTSKCGCRLFNCRPFLFRITTVTVLAAGDIDVDLAGFFGIIRPAKFWKALTCLDVLNSPGSCNIRAEGHPGLELKRVVAAWGMGQAGARAIESLTADAGCQAVTFTLCAGRIIDGAFTDNFEHDGHVASSDCSPQPFTQKHLRSETSPSLLVVSNVCIHLLSLTGGFTYGRGYD</sequence>
<dbReference type="Proteomes" id="UP001175226">
    <property type="component" value="Unassembled WGS sequence"/>
</dbReference>
<reference evidence="1" key="1">
    <citation type="submission" date="2023-06" db="EMBL/GenBank/DDBJ databases">
        <authorList>
            <consortium name="Lawrence Berkeley National Laboratory"/>
            <person name="Ahrendt S."/>
            <person name="Sahu N."/>
            <person name="Indic B."/>
            <person name="Wong-Bajracharya J."/>
            <person name="Merenyi Z."/>
            <person name="Ke H.-M."/>
            <person name="Monk M."/>
            <person name="Kocsube S."/>
            <person name="Drula E."/>
            <person name="Lipzen A."/>
            <person name="Balint B."/>
            <person name="Henrissat B."/>
            <person name="Andreopoulos B."/>
            <person name="Martin F.M."/>
            <person name="Harder C.B."/>
            <person name="Rigling D."/>
            <person name="Ford K.L."/>
            <person name="Foster G.D."/>
            <person name="Pangilinan J."/>
            <person name="Papanicolaou A."/>
            <person name="Barry K."/>
            <person name="LaButti K."/>
            <person name="Viragh M."/>
            <person name="Koriabine M."/>
            <person name="Yan M."/>
            <person name="Riley R."/>
            <person name="Champramary S."/>
            <person name="Plett K.L."/>
            <person name="Tsai I.J."/>
            <person name="Slot J."/>
            <person name="Sipos G."/>
            <person name="Plett J."/>
            <person name="Nagy L.G."/>
            <person name="Grigoriev I.V."/>
        </authorList>
    </citation>
    <scope>NUCLEOTIDE SEQUENCE</scope>
    <source>
        <strain evidence="1">FPL87.14</strain>
    </source>
</reference>
<evidence type="ECO:0000313" key="2">
    <source>
        <dbReference type="Proteomes" id="UP001175226"/>
    </source>
</evidence>
<comment type="caution">
    <text evidence="1">The sequence shown here is derived from an EMBL/GenBank/DDBJ whole genome shotgun (WGS) entry which is preliminary data.</text>
</comment>
<accession>A0AA39MHY0</accession>
<name>A0AA39MHY0_9AGAR</name>
<organism evidence="1 2">
    <name type="scientific">Armillaria borealis</name>
    <dbReference type="NCBI Taxonomy" id="47425"/>
    <lineage>
        <taxon>Eukaryota</taxon>
        <taxon>Fungi</taxon>
        <taxon>Dikarya</taxon>
        <taxon>Basidiomycota</taxon>
        <taxon>Agaricomycotina</taxon>
        <taxon>Agaricomycetes</taxon>
        <taxon>Agaricomycetidae</taxon>
        <taxon>Agaricales</taxon>
        <taxon>Marasmiineae</taxon>
        <taxon>Physalacriaceae</taxon>
        <taxon>Armillaria</taxon>
    </lineage>
</organism>
<dbReference type="EMBL" id="JAUEPT010000062">
    <property type="protein sequence ID" value="KAK0435496.1"/>
    <property type="molecule type" value="Genomic_DNA"/>
</dbReference>
<evidence type="ECO:0000313" key="1">
    <source>
        <dbReference type="EMBL" id="KAK0435496.1"/>
    </source>
</evidence>
<proteinExistence type="predicted"/>